<dbReference type="GO" id="GO:0006376">
    <property type="term" value="P:mRNA splice site recognition"/>
    <property type="evidence" value="ECO:0007669"/>
    <property type="project" value="InterPro"/>
</dbReference>
<feature type="compositionally biased region" description="Basic residues" evidence="3">
    <location>
        <begin position="251"/>
        <end position="281"/>
    </location>
</feature>
<name>A0A163URX1_ABSGL</name>
<feature type="region of interest" description="Disordered" evidence="3">
    <location>
        <begin position="220"/>
        <end position="326"/>
    </location>
</feature>
<protein>
    <submittedName>
        <fullName evidence="4">Uncharacterized protein</fullName>
    </submittedName>
</protein>
<evidence type="ECO:0000313" key="4">
    <source>
        <dbReference type="EMBL" id="SAL97577.1"/>
    </source>
</evidence>
<evidence type="ECO:0000256" key="2">
    <source>
        <dbReference type="SAM" id="Coils"/>
    </source>
</evidence>
<keyword evidence="2" id="KW-0175">Coiled coil</keyword>
<dbReference type="InParanoid" id="A0A163URX1"/>
<proteinExistence type="inferred from homology"/>
<organism evidence="4">
    <name type="scientific">Absidia glauca</name>
    <name type="common">Pin mould</name>
    <dbReference type="NCBI Taxonomy" id="4829"/>
    <lineage>
        <taxon>Eukaryota</taxon>
        <taxon>Fungi</taxon>
        <taxon>Fungi incertae sedis</taxon>
        <taxon>Mucoromycota</taxon>
        <taxon>Mucoromycotina</taxon>
        <taxon>Mucoromycetes</taxon>
        <taxon>Mucorales</taxon>
        <taxon>Cunninghamellaceae</taxon>
        <taxon>Absidia</taxon>
    </lineage>
</organism>
<keyword evidence="5" id="KW-1185">Reference proteome</keyword>
<dbReference type="OMA" id="PCTRIHD"/>
<dbReference type="FunCoup" id="A0A163URX1">
    <property type="interactions" value="629"/>
</dbReference>
<gene>
    <name evidence="4" type="primary">ABSGL_03075.1 scaffold 4127</name>
</gene>
<dbReference type="EMBL" id="LT551814">
    <property type="protein sequence ID" value="SAL97577.1"/>
    <property type="molecule type" value="Genomic_DNA"/>
</dbReference>
<dbReference type="InterPro" id="IPR004882">
    <property type="entry name" value="Luc7-rel"/>
</dbReference>
<feature type="compositionally biased region" description="Basic and acidic residues" evidence="3">
    <location>
        <begin position="229"/>
        <end position="250"/>
    </location>
</feature>
<dbReference type="GO" id="GO:0005685">
    <property type="term" value="C:U1 snRNP"/>
    <property type="evidence" value="ECO:0007669"/>
    <property type="project" value="InterPro"/>
</dbReference>
<comment type="similarity">
    <text evidence="1">Belongs to the Luc7 family.</text>
</comment>
<evidence type="ECO:0000256" key="3">
    <source>
        <dbReference type="SAM" id="MobiDB-lite"/>
    </source>
</evidence>
<dbReference type="STRING" id="4829.A0A163URX1"/>
<sequence>MDYQKAMLADLMSQYVEVDNKDFWDDSVCKNYLVAFCPHLLFTNTKSDLGACNKIHNDRLREKYQQSNDKGKYSYEQDFYSFLQQLINDVGRKIRHGRERVNLQDEKKKESKEMVNEERHEKVVLLEVKIKEYLQKIEEAGEEGRVQEASDLTSQVEKLQVELQLLKEAEEMASKAEKRMEVCEVCGALLVTHETTEIPTAHFDGKQHLGYMKIREALENYTPSSRSSSGRDNRDYSRTRYDYRRNDTPRDHHHHRRPHHRQDHRYHDRRHSPHRRDRHQQRQGGEDDDDWNREMERYDRGRKQQQRDYSSRRSRSRSPPPPSRRW</sequence>
<dbReference type="AlphaFoldDB" id="A0A163URX1"/>
<feature type="compositionally biased region" description="Basic and acidic residues" evidence="3">
    <location>
        <begin position="292"/>
        <end position="311"/>
    </location>
</feature>
<feature type="coiled-coil region" evidence="2">
    <location>
        <begin position="100"/>
        <end position="186"/>
    </location>
</feature>
<accession>A0A163URX1</accession>
<dbReference type="Proteomes" id="UP000078561">
    <property type="component" value="Unassembled WGS sequence"/>
</dbReference>
<dbReference type="PANTHER" id="PTHR12375">
    <property type="entry name" value="RNA-BINDING PROTEIN LUC7-RELATED"/>
    <property type="match status" value="1"/>
</dbReference>
<dbReference type="Pfam" id="PF03194">
    <property type="entry name" value="LUC7"/>
    <property type="match status" value="1"/>
</dbReference>
<dbReference type="GO" id="GO:0003729">
    <property type="term" value="F:mRNA binding"/>
    <property type="evidence" value="ECO:0007669"/>
    <property type="project" value="InterPro"/>
</dbReference>
<evidence type="ECO:0000256" key="1">
    <source>
        <dbReference type="ARBA" id="ARBA00005655"/>
    </source>
</evidence>
<dbReference type="OrthoDB" id="153872at2759"/>
<evidence type="ECO:0000313" key="5">
    <source>
        <dbReference type="Proteomes" id="UP000078561"/>
    </source>
</evidence>
<reference evidence="4" key="1">
    <citation type="submission" date="2016-04" db="EMBL/GenBank/DDBJ databases">
        <authorList>
            <person name="Evans L.H."/>
            <person name="Alamgir A."/>
            <person name="Owens N."/>
            <person name="Weber N.D."/>
            <person name="Virtaneva K."/>
            <person name="Barbian K."/>
            <person name="Babar A."/>
            <person name="Rosenke K."/>
        </authorList>
    </citation>
    <scope>NUCLEOTIDE SEQUENCE [LARGE SCALE GENOMIC DNA]</scope>
    <source>
        <strain evidence="4">CBS 101.48</strain>
    </source>
</reference>